<organism evidence="1 2">
    <name type="scientific">Micromonospora sediminimaris</name>
    <dbReference type="NCBI Taxonomy" id="547162"/>
    <lineage>
        <taxon>Bacteria</taxon>
        <taxon>Bacillati</taxon>
        <taxon>Actinomycetota</taxon>
        <taxon>Actinomycetes</taxon>
        <taxon>Micromonosporales</taxon>
        <taxon>Micromonosporaceae</taxon>
        <taxon>Micromonospora</taxon>
    </lineage>
</organism>
<dbReference type="OrthoDB" id="9784272at2"/>
<evidence type="ECO:0008006" key="3">
    <source>
        <dbReference type="Google" id="ProtNLM"/>
    </source>
</evidence>
<evidence type="ECO:0000313" key="2">
    <source>
        <dbReference type="Proteomes" id="UP000607311"/>
    </source>
</evidence>
<comment type="caution">
    <text evidence="1">The sequence shown here is derived from an EMBL/GenBank/DDBJ whole genome shotgun (WGS) entry which is preliminary data.</text>
</comment>
<dbReference type="GO" id="GO:0006352">
    <property type="term" value="P:DNA-templated transcription initiation"/>
    <property type="evidence" value="ECO:0007669"/>
    <property type="project" value="InterPro"/>
</dbReference>
<reference evidence="1" key="1">
    <citation type="submission" date="2021-01" db="EMBL/GenBank/DDBJ databases">
        <title>Whole genome shotgun sequence of Verrucosispora sediminis NBRC 107745.</title>
        <authorList>
            <person name="Komaki H."/>
            <person name="Tamura T."/>
        </authorList>
    </citation>
    <scope>NUCLEOTIDE SEQUENCE</scope>
    <source>
        <strain evidence="1">NBRC 107745</strain>
    </source>
</reference>
<gene>
    <name evidence="1" type="ORF">Vse01_22520</name>
</gene>
<dbReference type="Proteomes" id="UP000607311">
    <property type="component" value="Unassembled WGS sequence"/>
</dbReference>
<dbReference type="AlphaFoldDB" id="A0A9W5UP68"/>
<dbReference type="EMBL" id="BOPD01000012">
    <property type="protein sequence ID" value="GIJ33104.1"/>
    <property type="molecule type" value="Genomic_DNA"/>
</dbReference>
<dbReference type="GO" id="GO:0003700">
    <property type="term" value="F:DNA-binding transcription factor activity"/>
    <property type="evidence" value="ECO:0007669"/>
    <property type="project" value="InterPro"/>
</dbReference>
<sequence length="103" mass="11240">MPVSPVLAAPGPESFDDLVKRVADRDRAAFGRLYRRLVRVVFIQVGEIVGRPAVAVAVTRAVFVEVWQLAPQCVEGQVDGLAWVTAIADRRAAERLREIDGGT</sequence>
<dbReference type="SUPFAM" id="SSF88946">
    <property type="entry name" value="Sigma2 domain of RNA polymerase sigma factors"/>
    <property type="match status" value="1"/>
</dbReference>
<evidence type="ECO:0000313" key="1">
    <source>
        <dbReference type="EMBL" id="GIJ33104.1"/>
    </source>
</evidence>
<protein>
    <recommendedName>
        <fullName evidence="3">RNA polymerase sigma-70 factor, ECF subfamily</fullName>
    </recommendedName>
</protein>
<dbReference type="InterPro" id="IPR013325">
    <property type="entry name" value="RNA_pol_sigma_r2"/>
</dbReference>
<name>A0A9W5UP68_9ACTN</name>
<accession>A0A9W5UP68</accession>
<dbReference type="RefSeq" id="WP_139233163.1">
    <property type="nucleotide sequence ID" value="NZ_BOPD01000012.1"/>
</dbReference>
<dbReference type="Gene3D" id="1.10.1740.10">
    <property type="match status" value="1"/>
</dbReference>
<proteinExistence type="predicted"/>
<keyword evidence="2" id="KW-1185">Reference proteome</keyword>